<dbReference type="Proteomes" id="UP000887572">
    <property type="component" value="Unplaced"/>
</dbReference>
<keyword evidence="6 8" id="KW-0472">Membrane</keyword>
<dbReference type="WBParaSite" id="Gr19_v10_g11296.t1">
    <property type="protein sequence ID" value="Gr19_v10_g11296.t1"/>
    <property type="gene ID" value="Gr19_v10_g11296"/>
</dbReference>
<reference evidence="10" key="1">
    <citation type="submission" date="2022-11" db="UniProtKB">
        <authorList>
            <consortium name="WormBaseParasite"/>
        </authorList>
    </citation>
    <scope>IDENTIFICATION</scope>
</reference>
<evidence type="ECO:0000313" key="10">
    <source>
        <dbReference type="WBParaSite" id="Gr19_v10_g11296.t1"/>
    </source>
</evidence>
<evidence type="ECO:0000256" key="5">
    <source>
        <dbReference type="ARBA" id="ARBA00022989"/>
    </source>
</evidence>
<evidence type="ECO:0000256" key="1">
    <source>
        <dbReference type="ARBA" id="ARBA00004606"/>
    </source>
</evidence>
<evidence type="ECO:0000256" key="2">
    <source>
        <dbReference type="ARBA" id="ARBA00005876"/>
    </source>
</evidence>
<keyword evidence="9" id="KW-1185">Reference proteome</keyword>
<accession>A0A914GUD0</accession>
<dbReference type="GO" id="GO:0006883">
    <property type="term" value="P:intracellular sodium ion homeostasis"/>
    <property type="evidence" value="ECO:0007669"/>
    <property type="project" value="TreeGrafter"/>
</dbReference>
<proteinExistence type="inferred from homology"/>
<dbReference type="GO" id="GO:0036376">
    <property type="term" value="P:sodium ion export across plasma membrane"/>
    <property type="evidence" value="ECO:0007669"/>
    <property type="project" value="TreeGrafter"/>
</dbReference>
<dbReference type="InterPro" id="IPR038702">
    <property type="entry name" value="Na/K_ATPase_sub_beta_sf"/>
</dbReference>
<dbReference type="GO" id="GO:0005890">
    <property type="term" value="C:sodium:potassium-exchanging ATPase complex"/>
    <property type="evidence" value="ECO:0007669"/>
    <property type="project" value="InterPro"/>
</dbReference>
<feature type="transmembrane region" description="Helical" evidence="8">
    <location>
        <begin position="95"/>
        <end position="118"/>
    </location>
</feature>
<dbReference type="GO" id="GO:0030007">
    <property type="term" value="P:intracellular potassium ion homeostasis"/>
    <property type="evidence" value="ECO:0007669"/>
    <property type="project" value="TreeGrafter"/>
</dbReference>
<dbReference type="Pfam" id="PF00287">
    <property type="entry name" value="Na_K-ATPase"/>
    <property type="match status" value="1"/>
</dbReference>
<dbReference type="Gene3D" id="2.60.40.1660">
    <property type="entry name" value="Na, k-atpase alpha subunit"/>
    <property type="match status" value="1"/>
</dbReference>
<evidence type="ECO:0000256" key="6">
    <source>
        <dbReference type="ARBA" id="ARBA00023136"/>
    </source>
</evidence>
<name>A0A914GUD0_GLORO</name>
<feature type="compositionally biased region" description="Basic and acidic residues" evidence="7">
    <location>
        <begin position="1"/>
        <end position="16"/>
    </location>
</feature>
<feature type="region of interest" description="Disordered" evidence="7">
    <location>
        <begin position="1"/>
        <end position="25"/>
    </location>
</feature>
<evidence type="ECO:0000256" key="8">
    <source>
        <dbReference type="SAM" id="Phobius"/>
    </source>
</evidence>
<evidence type="ECO:0000256" key="7">
    <source>
        <dbReference type="SAM" id="MobiDB-lite"/>
    </source>
</evidence>
<dbReference type="GO" id="GO:0001671">
    <property type="term" value="F:ATPase activator activity"/>
    <property type="evidence" value="ECO:0007669"/>
    <property type="project" value="TreeGrafter"/>
</dbReference>
<keyword evidence="3 8" id="KW-0812">Transmembrane</keyword>
<evidence type="ECO:0000256" key="3">
    <source>
        <dbReference type="ARBA" id="ARBA00022692"/>
    </source>
</evidence>
<comment type="subcellular location">
    <subcellularLocation>
        <location evidence="1">Membrane</location>
        <topology evidence="1">Single-pass type II membrane protein</topology>
    </subcellularLocation>
</comment>
<comment type="similarity">
    <text evidence="2">Belongs to the X(+)/potassium ATPases subunit beta family.</text>
</comment>
<dbReference type="PANTHER" id="PTHR11523:SF28">
    <property type="entry name" value="NA_K-ATPASE BETA SUBUNIT ISOFORM 4-RELATED"/>
    <property type="match status" value="1"/>
</dbReference>
<organism evidence="9 10">
    <name type="scientific">Globodera rostochiensis</name>
    <name type="common">Golden nematode worm</name>
    <name type="synonym">Heterodera rostochiensis</name>
    <dbReference type="NCBI Taxonomy" id="31243"/>
    <lineage>
        <taxon>Eukaryota</taxon>
        <taxon>Metazoa</taxon>
        <taxon>Ecdysozoa</taxon>
        <taxon>Nematoda</taxon>
        <taxon>Chromadorea</taxon>
        <taxon>Rhabditida</taxon>
        <taxon>Tylenchina</taxon>
        <taxon>Tylenchomorpha</taxon>
        <taxon>Tylenchoidea</taxon>
        <taxon>Heteroderidae</taxon>
        <taxon>Heteroderinae</taxon>
        <taxon>Globodera</taxon>
    </lineage>
</organism>
<dbReference type="InterPro" id="IPR000402">
    <property type="entry name" value="Na/K_ATPase_sub_beta"/>
</dbReference>
<dbReference type="AlphaFoldDB" id="A0A914GUD0"/>
<dbReference type="PANTHER" id="PTHR11523">
    <property type="entry name" value="SODIUM/POTASSIUM-DEPENDENT ATPASE BETA SUBUNIT"/>
    <property type="match status" value="1"/>
</dbReference>
<keyword evidence="4" id="KW-0735">Signal-anchor</keyword>
<evidence type="ECO:0000256" key="4">
    <source>
        <dbReference type="ARBA" id="ARBA00022968"/>
    </source>
</evidence>
<dbReference type="GO" id="GO:1990573">
    <property type="term" value="P:potassium ion import across plasma membrane"/>
    <property type="evidence" value="ECO:0007669"/>
    <property type="project" value="TreeGrafter"/>
</dbReference>
<sequence>MRMVGERWRDKNERLRPLNGKANQEKHELKASKRQGLRGRIMTKADNGKFIEENNTLMANGRAKPAEKTSLSTFIYNRQDGTFLGRSAKSWAQIVGFYIIFYICLAAFWIACLAIFLATIDESVPRYYGENTIIGANPGVGYHPWLESNPESTLIKFNEKDKSTYEKYIKAIDGFLDKYNNSDGTRSCIGKESNSDHVKDGKAQIKNESCLFDCGFLNDNGCGETNDYGFKDGKPCIILSLNRLIGWAPENFNTSEIPAVIKSRYKKGSIAFNCEGISDPDKELAGNIKYIPPYGIEGRYYPYAKMLNYHQPFAVVKFSNLPLNRVVLVKCSAYAKNIKQDEESKAGMVTFELLRQQKEG</sequence>
<protein>
    <submittedName>
        <fullName evidence="10">Sodium/potassium-transporting ATPase subunit beta-3</fullName>
    </submittedName>
</protein>
<keyword evidence="5 8" id="KW-1133">Transmembrane helix</keyword>
<evidence type="ECO:0000313" key="9">
    <source>
        <dbReference type="Proteomes" id="UP000887572"/>
    </source>
</evidence>